<sequence>MLDRLDFEPVFFAPFVSSVMTVEPQWIDYNGHLNMAYYNVLFDRAVDEVALLLGLGPYYARHRGASYVSAEVHVRYLRELKVHDPVRVTVQLLGYDLKRLHLFQELYHAADGWISATSEQIALHFDLERKKAAPFPEDILTRVSQMKRAHGRLKPPEGAGRAIAMSPAA</sequence>
<dbReference type="Gene3D" id="3.10.129.10">
    <property type="entry name" value="Hotdog Thioesterase"/>
    <property type="match status" value="1"/>
</dbReference>
<evidence type="ECO:0000313" key="3">
    <source>
        <dbReference type="Proteomes" id="UP000065734"/>
    </source>
</evidence>
<evidence type="ECO:0000313" key="1">
    <source>
        <dbReference type="EMBL" id="BAR99561.1"/>
    </source>
</evidence>
<gene>
    <name evidence="1" type="ORF">BV133_1968</name>
    <name evidence="2" type="ORF">BVIRIDIS_21720</name>
</gene>
<dbReference type="STRING" id="1079.BVIR_2728"/>
<dbReference type="CDD" id="cd00586">
    <property type="entry name" value="4HBT"/>
    <property type="match status" value="1"/>
</dbReference>
<protein>
    <submittedName>
        <fullName evidence="1 2">3-hydroxyacyl-CoA dehydrogenase</fullName>
    </submittedName>
</protein>
<organism evidence="2 3">
    <name type="scientific">Blastochloris viridis</name>
    <name type="common">Rhodopseudomonas viridis</name>
    <dbReference type="NCBI Taxonomy" id="1079"/>
    <lineage>
        <taxon>Bacteria</taxon>
        <taxon>Pseudomonadati</taxon>
        <taxon>Pseudomonadota</taxon>
        <taxon>Alphaproteobacteria</taxon>
        <taxon>Hyphomicrobiales</taxon>
        <taxon>Blastochloridaceae</taxon>
        <taxon>Blastochloris</taxon>
    </lineage>
</organism>
<proteinExistence type="predicted"/>
<dbReference type="Pfam" id="PF13279">
    <property type="entry name" value="4HBT_2"/>
    <property type="match status" value="1"/>
</dbReference>
<evidence type="ECO:0000313" key="2">
    <source>
        <dbReference type="EMBL" id="CUU43155.1"/>
    </source>
</evidence>
<dbReference type="InterPro" id="IPR029069">
    <property type="entry name" value="HotDog_dom_sf"/>
</dbReference>
<reference evidence="3" key="3">
    <citation type="journal article" date="2016" name="Genome Announc.">
        <title>Revised genome sequence of the purple photosynthetic bacterium Blastochloris viridis.</title>
        <authorList>
            <person name="Liu L.N."/>
            <person name="Faulkner M."/>
            <person name="Liu X."/>
            <person name="Huang F."/>
            <person name="Darby A.C."/>
            <person name="Hall N."/>
        </authorList>
    </citation>
    <scope>NUCLEOTIDE SEQUENCE [LARGE SCALE GENOMIC DNA]</scope>
    <source>
        <strain evidence="3">ATCC 19567 / DSM 133 / F</strain>
    </source>
</reference>
<dbReference type="EMBL" id="LN907867">
    <property type="protein sequence ID" value="CUU43155.1"/>
    <property type="molecule type" value="Genomic_DNA"/>
</dbReference>
<dbReference type="InterPro" id="IPR050563">
    <property type="entry name" value="4-hydroxybenzoyl-CoA_TE"/>
</dbReference>
<accession>A0A0H5BGQ8</accession>
<dbReference type="GO" id="GO:0047617">
    <property type="term" value="F:fatty acyl-CoA hydrolase activity"/>
    <property type="evidence" value="ECO:0007669"/>
    <property type="project" value="TreeGrafter"/>
</dbReference>
<dbReference type="PANTHER" id="PTHR31793:SF2">
    <property type="entry name" value="BLR1345 PROTEIN"/>
    <property type="match status" value="1"/>
</dbReference>
<dbReference type="EMBL" id="AP014854">
    <property type="protein sequence ID" value="BAR99561.1"/>
    <property type="molecule type" value="Genomic_DNA"/>
</dbReference>
<dbReference type="RefSeq" id="WP_055038086.1">
    <property type="nucleotide sequence ID" value="NZ_AP014854.2"/>
</dbReference>
<keyword evidence="3" id="KW-1185">Reference proteome</keyword>
<dbReference type="SUPFAM" id="SSF54637">
    <property type="entry name" value="Thioesterase/thiol ester dehydrase-isomerase"/>
    <property type="match status" value="1"/>
</dbReference>
<dbReference type="PANTHER" id="PTHR31793">
    <property type="entry name" value="4-HYDROXYBENZOYL-COA THIOESTERASE FAMILY MEMBER"/>
    <property type="match status" value="1"/>
</dbReference>
<dbReference type="AlphaFoldDB" id="A0A0H5BGQ8"/>
<dbReference type="KEGG" id="bvr:BVIR_2728"/>
<reference evidence="1" key="1">
    <citation type="journal article" date="2015" name="Genome Announc.">
        <title>Complete Genome Sequence of the Bacteriochlorophyll b-Producing Photosynthetic Bacterium Blastochloris viridis.</title>
        <authorList>
            <person name="Tsukatani Y."/>
            <person name="Hirose Y."/>
            <person name="Harada J."/>
            <person name="Misawa N."/>
            <person name="Mori K."/>
            <person name="Inoue K."/>
            <person name="Tamiaki H."/>
        </authorList>
    </citation>
    <scope>NUCLEOTIDE SEQUENCE [LARGE SCALE GENOMIC DNA]</scope>
    <source>
        <strain evidence="1">DSM 133</strain>
    </source>
</reference>
<name>A0A0H5BGQ8_BLAVI</name>
<dbReference type="PATRIC" id="fig|1079.6.peg.2862"/>
<dbReference type="Proteomes" id="UP000065734">
    <property type="component" value="Chromosome I"/>
</dbReference>
<dbReference type="OrthoDB" id="9803287at2"/>
<reference evidence="2" key="2">
    <citation type="submission" date="2015-11" db="EMBL/GenBank/DDBJ databases">
        <authorList>
            <person name="Zhang Y."/>
            <person name="Guo Z."/>
        </authorList>
    </citation>
    <scope>NUCLEOTIDE SEQUENCE</scope>
    <source>
        <strain evidence="2">1</strain>
    </source>
</reference>